<organism evidence="12 13">
    <name type="scientific">Rhodomicrobium udaipurense</name>
    <dbReference type="NCBI Taxonomy" id="1202716"/>
    <lineage>
        <taxon>Bacteria</taxon>
        <taxon>Pseudomonadati</taxon>
        <taxon>Pseudomonadota</taxon>
        <taxon>Alphaproteobacteria</taxon>
        <taxon>Hyphomicrobiales</taxon>
        <taxon>Hyphomicrobiaceae</taxon>
        <taxon>Rhodomicrobium</taxon>
    </lineage>
</organism>
<comment type="caution">
    <text evidence="12">The sequence shown here is derived from an EMBL/GenBank/DDBJ whole genome shotgun (WGS) entry which is preliminary data.</text>
</comment>
<keyword evidence="10" id="KW-0997">Cell inner membrane</keyword>
<dbReference type="RefSeq" id="WP_037236711.1">
    <property type="nucleotide sequence ID" value="NZ_JAEMUK010000083.1"/>
</dbReference>
<evidence type="ECO:0000256" key="11">
    <source>
        <dbReference type="PIRNR" id="PIRNR002869"/>
    </source>
</evidence>
<feature type="transmembrane region" description="Helical" evidence="10">
    <location>
        <begin position="165"/>
        <end position="183"/>
    </location>
</feature>
<feature type="transmembrane region" description="Helical" evidence="10">
    <location>
        <begin position="90"/>
        <end position="114"/>
    </location>
</feature>
<evidence type="ECO:0000256" key="10">
    <source>
        <dbReference type="HAMAP-Rule" id="MF_02078"/>
    </source>
</evidence>
<evidence type="ECO:0000256" key="8">
    <source>
        <dbReference type="ARBA" id="ARBA00060041"/>
    </source>
</evidence>
<keyword evidence="10 11" id="KW-0961">Cell wall biogenesis/degradation</keyword>
<evidence type="ECO:0000256" key="6">
    <source>
        <dbReference type="ARBA" id="ARBA00022989"/>
    </source>
</evidence>
<dbReference type="PRINTS" id="PR01806">
    <property type="entry name" value="VIRFACTRMVIN"/>
</dbReference>
<dbReference type="InterPro" id="IPR051050">
    <property type="entry name" value="Lipid_II_flippase_MurJ/MviN"/>
</dbReference>
<feature type="transmembrane region" description="Helical" evidence="10">
    <location>
        <begin position="316"/>
        <end position="340"/>
    </location>
</feature>
<dbReference type="PANTHER" id="PTHR47019:SF1">
    <property type="entry name" value="LIPID II FLIPPASE MURJ"/>
    <property type="match status" value="1"/>
</dbReference>
<proteinExistence type="inferred from homology"/>
<evidence type="ECO:0000256" key="5">
    <source>
        <dbReference type="ARBA" id="ARBA00022984"/>
    </source>
</evidence>
<dbReference type="GO" id="GO:0071555">
    <property type="term" value="P:cell wall organization"/>
    <property type="evidence" value="ECO:0007669"/>
    <property type="project" value="UniProtKB-UniRule"/>
</dbReference>
<evidence type="ECO:0000313" key="13">
    <source>
        <dbReference type="Proteomes" id="UP000623250"/>
    </source>
</evidence>
<dbReference type="NCBIfam" id="TIGR01695">
    <property type="entry name" value="murJ_mviN"/>
    <property type="match status" value="1"/>
</dbReference>
<dbReference type="EMBL" id="JAEMUK010000083">
    <property type="protein sequence ID" value="MBJ7545022.1"/>
    <property type="molecule type" value="Genomic_DNA"/>
</dbReference>
<dbReference type="InterPro" id="IPR004268">
    <property type="entry name" value="MurJ"/>
</dbReference>
<keyword evidence="13" id="KW-1185">Reference proteome</keyword>
<feature type="transmembrane region" description="Helical" evidence="10">
    <location>
        <begin position="277"/>
        <end position="295"/>
    </location>
</feature>
<dbReference type="HAMAP" id="MF_02078">
    <property type="entry name" value="MurJ_MviN"/>
    <property type="match status" value="1"/>
</dbReference>
<evidence type="ECO:0000256" key="9">
    <source>
        <dbReference type="ARBA" id="ARBA00061532"/>
    </source>
</evidence>
<evidence type="ECO:0000256" key="4">
    <source>
        <dbReference type="ARBA" id="ARBA00022960"/>
    </source>
</evidence>
<comment type="pathway">
    <text evidence="10">Cell wall biogenesis; peptidoglycan biosynthesis.</text>
</comment>
<evidence type="ECO:0000256" key="7">
    <source>
        <dbReference type="ARBA" id="ARBA00023136"/>
    </source>
</evidence>
<dbReference type="Pfam" id="PF03023">
    <property type="entry name" value="MurJ"/>
    <property type="match status" value="1"/>
</dbReference>
<dbReference type="GO" id="GO:0005886">
    <property type="term" value="C:plasma membrane"/>
    <property type="evidence" value="ECO:0007669"/>
    <property type="project" value="UniProtKB-SubCell"/>
</dbReference>
<name>A0A8I1KKJ4_9HYPH</name>
<comment type="similarity">
    <text evidence="9 10 11">Belongs to the MurJ/MviN family.</text>
</comment>
<dbReference type="UniPathway" id="UPA00219"/>
<feature type="transmembrane region" description="Helical" evidence="10">
    <location>
        <begin position="134"/>
        <end position="153"/>
    </location>
</feature>
<dbReference type="GO" id="GO:0034204">
    <property type="term" value="P:lipid translocation"/>
    <property type="evidence" value="ECO:0007669"/>
    <property type="project" value="TreeGrafter"/>
</dbReference>
<protein>
    <recommendedName>
        <fullName evidence="10">Probable lipid II flippase MurJ</fullName>
    </recommendedName>
</protein>
<dbReference type="PANTHER" id="PTHR47019">
    <property type="entry name" value="LIPID II FLIPPASE MURJ"/>
    <property type="match status" value="1"/>
</dbReference>
<keyword evidence="3 10" id="KW-0812">Transmembrane</keyword>
<keyword evidence="5 10" id="KW-0573">Peptidoglycan synthesis</keyword>
<feature type="transmembrane region" description="Helical" evidence="10">
    <location>
        <begin position="26"/>
        <end position="45"/>
    </location>
</feature>
<reference evidence="12 13" key="1">
    <citation type="submission" date="2020-12" db="EMBL/GenBank/DDBJ databases">
        <title>Revised draft genomes of Rhodomicrobium vannielii ATCC 17100 and Rhodomicrobium udaipurense JA643.</title>
        <authorList>
            <person name="Conners E.M."/>
            <person name="Davenport E.J."/>
            <person name="Bose A."/>
        </authorList>
    </citation>
    <scope>NUCLEOTIDE SEQUENCE [LARGE SCALE GENOMIC DNA]</scope>
    <source>
        <strain evidence="12 13">JA643</strain>
    </source>
</reference>
<dbReference type="AlphaFoldDB" id="A0A8I1KKJ4"/>
<dbReference type="Proteomes" id="UP000623250">
    <property type="component" value="Unassembled WGS sequence"/>
</dbReference>
<comment type="subcellular location">
    <subcellularLocation>
        <location evidence="10">Cell inner membrane</location>
        <topology evidence="10">Multi-pass membrane protein</topology>
    </subcellularLocation>
    <subcellularLocation>
        <location evidence="1">Cell membrane</location>
        <topology evidence="1">Multi-pass membrane protein</topology>
    </subcellularLocation>
</comment>
<gene>
    <name evidence="10 12" type="primary">murJ</name>
    <name evidence="12" type="ORF">JDN41_15815</name>
</gene>
<dbReference type="GO" id="GO:0009252">
    <property type="term" value="P:peptidoglycan biosynthetic process"/>
    <property type="evidence" value="ECO:0007669"/>
    <property type="project" value="UniProtKB-UniRule"/>
</dbReference>
<feature type="transmembrane region" description="Helical" evidence="10">
    <location>
        <begin position="233"/>
        <end position="257"/>
    </location>
</feature>
<accession>A0A8I1KKJ4</accession>
<comment type="function">
    <text evidence="8 10 11">Involved in peptidoglycan biosynthesis. Transports lipid-linked peptidoglycan precursors from the inner to the outer leaflet of the cytoplasmic membrane.</text>
</comment>
<dbReference type="GO" id="GO:0015648">
    <property type="term" value="F:lipid-linked peptidoglycan transporter activity"/>
    <property type="evidence" value="ECO:0007669"/>
    <property type="project" value="UniProtKB-UniRule"/>
</dbReference>
<feature type="transmembrane region" description="Helical" evidence="10">
    <location>
        <begin position="411"/>
        <end position="432"/>
    </location>
</feature>
<feature type="transmembrane region" description="Helical" evidence="10">
    <location>
        <begin position="448"/>
        <end position="465"/>
    </location>
</feature>
<feature type="transmembrane region" description="Helical" evidence="10">
    <location>
        <begin position="386"/>
        <end position="405"/>
    </location>
</feature>
<dbReference type="GO" id="GO:0008360">
    <property type="term" value="P:regulation of cell shape"/>
    <property type="evidence" value="ECO:0007669"/>
    <property type="project" value="UniProtKB-UniRule"/>
</dbReference>
<keyword evidence="7 10" id="KW-0472">Membrane</keyword>
<feature type="transmembrane region" description="Helical" evidence="10">
    <location>
        <begin position="352"/>
        <end position="374"/>
    </location>
</feature>
<feature type="transmembrane region" description="Helical" evidence="10">
    <location>
        <begin position="189"/>
        <end position="212"/>
    </location>
</feature>
<evidence type="ECO:0000313" key="12">
    <source>
        <dbReference type="EMBL" id="MBJ7545022.1"/>
    </source>
</evidence>
<dbReference type="CDD" id="cd13123">
    <property type="entry name" value="MATE_MurJ_like"/>
    <property type="match status" value="1"/>
</dbReference>
<feature type="transmembrane region" description="Helical" evidence="10">
    <location>
        <begin position="485"/>
        <end position="507"/>
    </location>
</feature>
<sequence>MSLYRGFLTVGGLTAISRVFGFVRDVLLAAVMGTGWVADAFFVAFRFPNLFRALFAEGAFNSAFVPLFTKRLRGEGDVRAREFAEEALSILLVGVTATVILAEIFMPYLVRAIAPGFSEDKQKFELAVLLTRITFPYLVCMSLVALAAGVLNAHQKFRAPAATPILLNLVLIAVTLFAAASGFRDQPEAGIIQAWGVAIAGFAQLLFVAWAARGLGMDLRFRLPRLTPDMRRLVKLAVPGLITGGINQVNIFIGTMIASLQASAVSYLYYADRVMQLPLGMVGIAIGVVLLPTLTRHLADADEPAALASQNRSLEFALLLTLPASVALIVIPDPIIQVLFQRGSFTPEATRQVSLALAAYAAGLTAFVMTKVFLPGFFAREDTATPMRFVAASVAVNVGGSLLMFPYIGHVGIAIATSLSGWTNALLLMITLMRRGHFRFDDALKRRAPRIVAASLAMGAALYWLEPVLDPYFAADRSTMKQAGAMLLLVTSGAAVYAAVILASGAVRLSALRRAMRA</sequence>
<keyword evidence="2 10" id="KW-1003">Cell membrane</keyword>
<keyword evidence="6 10" id="KW-1133">Transmembrane helix</keyword>
<evidence type="ECO:0000256" key="1">
    <source>
        <dbReference type="ARBA" id="ARBA00004651"/>
    </source>
</evidence>
<dbReference type="PIRSF" id="PIRSF002869">
    <property type="entry name" value="MviN"/>
    <property type="match status" value="1"/>
</dbReference>
<evidence type="ECO:0000256" key="3">
    <source>
        <dbReference type="ARBA" id="ARBA00022692"/>
    </source>
</evidence>
<keyword evidence="10 11" id="KW-0813">Transport</keyword>
<keyword evidence="4 10" id="KW-0133">Cell shape</keyword>
<evidence type="ECO:0000256" key="2">
    <source>
        <dbReference type="ARBA" id="ARBA00022475"/>
    </source>
</evidence>